<evidence type="ECO:0000313" key="4">
    <source>
        <dbReference type="Proteomes" id="UP000184932"/>
    </source>
</evidence>
<accession>A0A1N6HCS5</accession>
<evidence type="ECO:0000259" key="2">
    <source>
        <dbReference type="Pfam" id="PF25917"/>
    </source>
</evidence>
<dbReference type="RefSeq" id="WP_074257186.1">
    <property type="nucleotide sequence ID" value="NZ_FSRL01000001.1"/>
</dbReference>
<proteinExistence type="predicted"/>
<evidence type="ECO:0000256" key="1">
    <source>
        <dbReference type="SAM" id="Coils"/>
    </source>
</evidence>
<dbReference type="GO" id="GO:1990281">
    <property type="term" value="C:efflux pump complex"/>
    <property type="evidence" value="ECO:0007669"/>
    <property type="project" value="TreeGrafter"/>
</dbReference>
<keyword evidence="1" id="KW-0175">Coiled coil</keyword>
<keyword evidence="4" id="KW-1185">Reference proteome</keyword>
<dbReference type="Proteomes" id="UP000184932">
    <property type="component" value="Unassembled WGS sequence"/>
</dbReference>
<sequence>MNFLRRSLVGLFLLSVTLGLLALAGASFWGAVEERMNREAGERPARERVAGVNVVAIEPGRAVPVMTAFGEVRSERTLDIRATVGGRIVELSEAFTEGGAVEAGEILARIDPTTAEAALENARTDLAEAEAELADAERALVLARDDQAAAERQAELRVQALARQESLRDRGVGSAAAVEEAQLAAASAEQSVLSKRQAMASAQSRLDVGRNGVSRARIALSNAERDLADHEIRASFSGTLADVAVVEGGLVTPNELMASLIDPDALEVSFRLSTAQYARLLGDDGRLIPAGMKVRLDVSGLDLVSEGQLDRVSGAVGEGQTGRVIYADLTTSAGFRPGDFVTVSIEEPALEGVAVVPATAVDAAGTMLVLNAEERLELAQVEVLRRQGDEVIIRAEGHEGALIVSERSPLVGPGIRARALGNAAPRPAEPAPEELVELSPERRARLIAFIEGNNRMPADAKERMLAQLAQDRVPAETVERLESRMGG</sequence>
<dbReference type="SUPFAM" id="SSF111369">
    <property type="entry name" value="HlyD-like secretion proteins"/>
    <property type="match status" value="1"/>
</dbReference>
<organism evidence="3 4">
    <name type="scientific">Vannielia litorea</name>
    <dbReference type="NCBI Taxonomy" id="1217970"/>
    <lineage>
        <taxon>Bacteria</taxon>
        <taxon>Pseudomonadati</taxon>
        <taxon>Pseudomonadota</taxon>
        <taxon>Alphaproteobacteria</taxon>
        <taxon>Rhodobacterales</taxon>
        <taxon>Paracoccaceae</taxon>
        <taxon>Vannielia</taxon>
    </lineage>
</organism>
<dbReference type="PANTHER" id="PTHR30469">
    <property type="entry name" value="MULTIDRUG RESISTANCE PROTEIN MDTA"/>
    <property type="match status" value="1"/>
</dbReference>
<gene>
    <name evidence="3" type="ORF">SAMN05444002_3268</name>
</gene>
<dbReference type="STRING" id="1217970.SAMN05444002_3268"/>
<name>A0A1N6HCS5_9RHOB</name>
<feature type="coiled-coil region" evidence="1">
    <location>
        <begin position="119"/>
        <end position="153"/>
    </location>
</feature>
<dbReference type="Gene3D" id="2.40.50.100">
    <property type="match status" value="1"/>
</dbReference>
<dbReference type="EMBL" id="FSRL01000001">
    <property type="protein sequence ID" value="SIO17582.1"/>
    <property type="molecule type" value="Genomic_DNA"/>
</dbReference>
<dbReference type="Pfam" id="PF25917">
    <property type="entry name" value="BSH_RND"/>
    <property type="match status" value="1"/>
</dbReference>
<dbReference type="Gene3D" id="2.40.420.20">
    <property type="match status" value="1"/>
</dbReference>
<protein>
    <submittedName>
        <fullName evidence="3">Biotin-lipoyl like</fullName>
    </submittedName>
</protein>
<dbReference type="AlphaFoldDB" id="A0A1N6HCS5"/>
<feature type="domain" description="Multidrug resistance protein MdtA-like barrel-sandwich hybrid" evidence="2">
    <location>
        <begin position="76"/>
        <end position="255"/>
    </location>
</feature>
<dbReference type="GO" id="GO:0015562">
    <property type="term" value="F:efflux transmembrane transporter activity"/>
    <property type="evidence" value="ECO:0007669"/>
    <property type="project" value="TreeGrafter"/>
</dbReference>
<dbReference type="OrthoDB" id="7626141at2"/>
<evidence type="ECO:0000313" key="3">
    <source>
        <dbReference type="EMBL" id="SIO17582.1"/>
    </source>
</evidence>
<dbReference type="Gene3D" id="1.10.287.470">
    <property type="entry name" value="Helix hairpin bin"/>
    <property type="match status" value="1"/>
</dbReference>
<reference evidence="4" key="1">
    <citation type="submission" date="2016-11" db="EMBL/GenBank/DDBJ databases">
        <authorList>
            <person name="Varghese N."/>
            <person name="Submissions S."/>
        </authorList>
    </citation>
    <scope>NUCLEOTIDE SEQUENCE [LARGE SCALE GENOMIC DNA]</scope>
    <source>
        <strain evidence="4">DSM 29440</strain>
    </source>
</reference>
<dbReference type="InterPro" id="IPR058625">
    <property type="entry name" value="MdtA-like_BSH"/>
</dbReference>
<dbReference type="Gene3D" id="2.40.30.170">
    <property type="match status" value="1"/>
</dbReference>